<keyword evidence="4" id="KW-1185">Reference proteome</keyword>
<dbReference type="RefSeq" id="WP_341470968.1">
    <property type="nucleotide sequence ID" value="NZ_CP128400.1"/>
</dbReference>
<organism evidence="1 3">
    <name type="scientific">Candidatus Chlorohelix allophototropha</name>
    <dbReference type="NCBI Taxonomy" id="3003348"/>
    <lineage>
        <taxon>Bacteria</taxon>
        <taxon>Bacillati</taxon>
        <taxon>Chloroflexota</taxon>
        <taxon>Chloroflexia</taxon>
        <taxon>Candidatus Chloroheliales</taxon>
        <taxon>Candidatus Chloroheliaceae</taxon>
        <taxon>Candidatus Chlorohelix</taxon>
    </lineage>
</organism>
<accession>A0A8T7M519</accession>
<evidence type="ECO:0000313" key="1">
    <source>
        <dbReference type="EMBL" id="NWJ47164.1"/>
    </source>
</evidence>
<evidence type="ECO:0000313" key="3">
    <source>
        <dbReference type="Proteomes" id="UP000521676"/>
    </source>
</evidence>
<evidence type="ECO:0000313" key="2">
    <source>
        <dbReference type="EMBL" id="WJW69076.1"/>
    </source>
</evidence>
<reference evidence="2" key="2">
    <citation type="journal article" date="2024" name="Nature">
        <title>Anoxygenic phototroph of the Chloroflexota uses a type I reaction centre.</title>
        <authorList>
            <person name="Tsuji J.M."/>
            <person name="Shaw N.A."/>
            <person name="Nagashima S."/>
            <person name="Venkiteswaran J.J."/>
            <person name="Schiff S.L."/>
            <person name="Watanabe T."/>
            <person name="Fukui M."/>
            <person name="Hanada S."/>
            <person name="Tank M."/>
            <person name="Neufeld J.D."/>
        </authorList>
    </citation>
    <scope>NUCLEOTIDE SEQUENCE</scope>
    <source>
        <strain evidence="2">L227-S17</strain>
    </source>
</reference>
<dbReference type="EMBL" id="JACATZ010000003">
    <property type="protein sequence ID" value="NWJ47164.1"/>
    <property type="molecule type" value="Genomic_DNA"/>
</dbReference>
<dbReference type="Proteomes" id="UP000521676">
    <property type="component" value="Unassembled WGS sequence"/>
</dbReference>
<sequence length="141" mass="16414">MKLDKTESGAAFLYEWAGFFYERPDQNIVERVKAIISNGDPEDYNELVCNTFVLWFEEKYDEAVEKATLAIPLYPDLWGAFFWQGLGLAYLQLDEEAIAAIRRALELKLPPGLLAPLRWLAQDRPEFYRQYAAPLLEEYKL</sequence>
<protein>
    <recommendedName>
        <fullName evidence="5">Tetratricopeptide repeat protein</fullName>
    </recommendedName>
</protein>
<dbReference type="SUPFAM" id="SSF48452">
    <property type="entry name" value="TPR-like"/>
    <property type="match status" value="1"/>
</dbReference>
<proteinExistence type="predicted"/>
<dbReference type="EMBL" id="CP128400">
    <property type="protein sequence ID" value="WJW69076.1"/>
    <property type="molecule type" value="Genomic_DNA"/>
</dbReference>
<evidence type="ECO:0008006" key="5">
    <source>
        <dbReference type="Google" id="ProtNLM"/>
    </source>
</evidence>
<dbReference type="AlphaFoldDB" id="A0A8T7M519"/>
<evidence type="ECO:0000313" key="4">
    <source>
        <dbReference type="Proteomes" id="UP001431572"/>
    </source>
</evidence>
<name>A0A8T7M519_9CHLR</name>
<reference evidence="1 3" key="1">
    <citation type="submission" date="2020-06" db="EMBL/GenBank/DDBJ databases">
        <title>Anoxygenic phototrophic Chloroflexota member uses a Type I reaction center.</title>
        <authorList>
            <person name="Tsuji J.M."/>
            <person name="Shaw N.A."/>
            <person name="Nagashima S."/>
            <person name="Venkiteswaran J."/>
            <person name="Schiff S.L."/>
            <person name="Hanada S."/>
            <person name="Tank M."/>
            <person name="Neufeld J.D."/>
        </authorList>
    </citation>
    <scope>NUCLEOTIDE SEQUENCE [LARGE SCALE GENOMIC DNA]</scope>
    <source>
        <strain evidence="1">L227-S17</strain>
    </source>
</reference>
<dbReference type="Proteomes" id="UP001431572">
    <property type="component" value="Chromosome 2"/>
</dbReference>
<gene>
    <name evidence="1" type="ORF">HXX08_14985</name>
    <name evidence="2" type="ORF">OZ401_002669</name>
</gene>
<dbReference type="InterPro" id="IPR011990">
    <property type="entry name" value="TPR-like_helical_dom_sf"/>
</dbReference>
<dbReference type="Gene3D" id="1.25.40.10">
    <property type="entry name" value="Tetratricopeptide repeat domain"/>
    <property type="match status" value="1"/>
</dbReference>